<evidence type="ECO:0000313" key="3">
    <source>
        <dbReference type="Proteomes" id="UP001387364"/>
    </source>
</evidence>
<feature type="transmembrane region" description="Helical" evidence="1">
    <location>
        <begin position="156"/>
        <end position="177"/>
    </location>
</feature>
<accession>A0ABZ2N1U8</accession>
<keyword evidence="1" id="KW-0812">Transmembrane</keyword>
<dbReference type="Proteomes" id="UP001387364">
    <property type="component" value="Chromosome"/>
</dbReference>
<feature type="transmembrane region" description="Helical" evidence="1">
    <location>
        <begin position="368"/>
        <end position="390"/>
    </location>
</feature>
<dbReference type="EMBL" id="CP147404">
    <property type="protein sequence ID" value="WXB91677.1"/>
    <property type="molecule type" value="Genomic_DNA"/>
</dbReference>
<evidence type="ECO:0000313" key="2">
    <source>
        <dbReference type="EMBL" id="WXB91677.1"/>
    </source>
</evidence>
<feature type="transmembrane region" description="Helical" evidence="1">
    <location>
        <begin position="396"/>
        <end position="412"/>
    </location>
</feature>
<feature type="transmembrane region" description="Helical" evidence="1">
    <location>
        <begin position="68"/>
        <end position="86"/>
    </location>
</feature>
<sequence>MFITLQIFLIFILILLLLGACQFDRNNPGMDCTIGLGKGIVILVSQWIGLTTFLVSTQVSYEHGVSGLISYCLAGVCSLFCLYFLLKKRAVSHAPDHIGKVLKPFLLLYHLENFVVSLLAAKLVLKLFYNANILVLAGLLVVFYQFILLAKSKNLYIRSLIISMLSLIATVLLPTFVYLKVSVPTIYSGVHFLATEMLILTDPSGWFLGGVLFIRFMAHNLLNQNMWRVFTNIKQTKRSLAFTISSFVWFFVPLSMGTLAFVAKASAVWPASHDEVSLQIVLQFGGQLGIFLLIATLLVILFSALAHNLVDKTFASKDLFVKIALLALATVIVTLLPKLTILDVMIFASFVWSAMIPAIYLRKTDCSATWVTVFIILVSVGVGIYGILYFGWEKGILFNALTSACLSFICSGRNK</sequence>
<organism evidence="2 3">
    <name type="scientific">Bacillus kandeliae</name>
    <dbReference type="NCBI Taxonomy" id="3129297"/>
    <lineage>
        <taxon>Bacteria</taxon>
        <taxon>Bacillati</taxon>
        <taxon>Bacillota</taxon>
        <taxon>Bacilli</taxon>
        <taxon>Bacillales</taxon>
        <taxon>Bacillaceae</taxon>
        <taxon>Bacillus</taxon>
    </lineage>
</organism>
<name>A0ABZ2N1U8_9BACI</name>
<evidence type="ECO:0000256" key="1">
    <source>
        <dbReference type="SAM" id="Phobius"/>
    </source>
</evidence>
<dbReference type="RefSeq" id="WP_338749401.1">
    <property type="nucleotide sequence ID" value="NZ_CP147404.1"/>
</dbReference>
<feature type="transmembrane region" description="Helical" evidence="1">
    <location>
        <begin position="6"/>
        <end position="23"/>
    </location>
</feature>
<keyword evidence="1" id="KW-0472">Membrane</keyword>
<evidence type="ECO:0008006" key="4">
    <source>
        <dbReference type="Google" id="ProtNLM"/>
    </source>
</evidence>
<reference evidence="2 3" key="1">
    <citation type="submission" date="2024-02" db="EMBL/GenBank/DDBJ databases">
        <title>Seven novel Bacillus-like species.</title>
        <authorList>
            <person name="Liu G."/>
        </authorList>
    </citation>
    <scope>NUCLEOTIDE SEQUENCE [LARGE SCALE GENOMIC DNA]</scope>
    <source>
        <strain evidence="2 3">FJAT-52991</strain>
    </source>
</reference>
<feature type="transmembrane region" description="Helical" evidence="1">
    <location>
        <begin position="106"/>
        <end position="125"/>
    </location>
</feature>
<keyword evidence="3" id="KW-1185">Reference proteome</keyword>
<proteinExistence type="predicted"/>
<feature type="transmembrane region" description="Helical" evidence="1">
    <location>
        <begin position="197"/>
        <end position="218"/>
    </location>
</feature>
<feature type="transmembrane region" description="Helical" evidence="1">
    <location>
        <begin position="35"/>
        <end position="56"/>
    </location>
</feature>
<keyword evidence="1" id="KW-1133">Transmembrane helix</keyword>
<feature type="transmembrane region" description="Helical" evidence="1">
    <location>
        <begin position="239"/>
        <end position="262"/>
    </location>
</feature>
<feature type="transmembrane region" description="Helical" evidence="1">
    <location>
        <begin position="282"/>
        <end position="307"/>
    </location>
</feature>
<gene>
    <name evidence="2" type="ORF">WDJ61_10355</name>
</gene>
<protein>
    <recommendedName>
        <fullName evidence="4">Sodium:solute symporter</fullName>
    </recommendedName>
</protein>
<feature type="transmembrane region" description="Helical" evidence="1">
    <location>
        <begin position="319"/>
        <end position="336"/>
    </location>
</feature>
<feature type="transmembrane region" description="Helical" evidence="1">
    <location>
        <begin position="131"/>
        <end position="149"/>
    </location>
</feature>
<feature type="transmembrane region" description="Helical" evidence="1">
    <location>
        <begin position="342"/>
        <end position="361"/>
    </location>
</feature>